<feature type="domain" description="Phytase-like" evidence="2">
    <location>
        <begin position="67"/>
        <end position="316"/>
    </location>
</feature>
<name>A0ABS4SCV4_9PROT</name>
<dbReference type="InterPro" id="IPR014567">
    <property type="entry name" value="UCP031900"/>
</dbReference>
<accession>A0ABS4SCV4</accession>
<evidence type="ECO:0000259" key="2">
    <source>
        <dbReference type="Pfam" id="PF13449"/>
    </source>
</evidence>
<feature type="chain" id="PRO_5045211267" description="Phytase-like domain-containing protein" evidence="1">
    <location>
        <begin position="25"/>
        <end position="342"/>
    </location>
</feature>
<evidence type="ECO:0000313" key="3">
    <source>
        <dbReference type="EMBL" id="MBP2290400.1"/>
    </source>
</evidence>
<reference evidence="3 4" key="1">
    <citation type="submission" date="2021-03" db="EMBL/GenBank/DDBJ databases">
        <title>Genomic Encyclopedia of Type Strains, Phase III (KMG-III): the genomes of soil and plant-associated and newly described type strains.</title>
        <authorList>
            <person name="Whitman W."/>
        </authorList>
    </citation>
    <scope>NUCLEOTIDE SEQUENCE [LARGE SCALE GENOMIC DNA]</scope>
    <source>
        <strain evidence="3 4">IMMIB AFH-6</strain>
    </source>
</reference>
<dbReference type="RefSeq" id="WP_209762372.1">
    <property type="nucleotide sequence ID" value="NZ_JAGINP010000001.1"/>
</dbReference>
<organism evidence="3 4">
    <name type="scientific">Azospirillum rugosum</name>
    <dbReference type="NCBI Taxonomy" id="416170"/>
    <lineage>
        <taxon>Bacteria</taxon>
        <taxon>Pseudomonadati</taxon>
        <taxon>Pseudomonadota</taxon>
        <taxon>Alphaproteobacteria</taxon>
        <taxon>Rhodospirillales</taxon>
        <taxon>Azospirillaceae</taxon>
        <taxon>Azospirillum</taxon>
    </lineage>
</organism>
<dbReference type="PIRSF" id="PIRSF031900">
    <property type="entry name" value="UCP031900"/>
    <property type="match status" value="1"/>
</dbReference>
<keyword evidence="1" id="KW-0732">Signal</keyword>
<dbReference type="InterPro" id="IPR027372">
    <property type="entry name" value="Phytase-like_dom"/>
</dbReference>
<feature type="signal peptide" evidence="1">
    <location>
        <begin position="1"/>
        <end position="24"/>
    </location>
</feature>
<dbReference type="Proteomes" id="UP000781958">
    <property type="component" value="Unassembled WGS sequence"/>
</dbReference>
<dbReference type="SUPFAM" id="SSF63829">
    <property type="entry name" value="Calcium-dependent phosphotriesterase"/>
    <property type="match status" value="1"/>
</dbReference>
<evidence type="ECO:0000313" key="4">
    <source>
        <dbReference type="Proteomes" id="UP000781958"/>
    </source>
</evidence>
<comment type="caution">
    <text evidence="3">The sequence shown here is derived from an EMBL/GenBank/DDBJ whole genome shotgun (WGS) entry which is preliminary data.</text>
</comment>
<gene>
    <name evidence="3" type="ORF">J2851_000137</name>
</gene>
<evidence type="ECO:0000256" key="1">
    <source>
        <dbReference type="SAM" id="SignalP"/>
    </source>
</evidence>
<sequence>MRKRLLLASCLAALAIAGGCAVLADSGRGPSAPSHPVRLDPERPAVAEVGALKFRGALELSDNAVHGGLSGLWVSPDGGRFLAVSDTGRTVGGRLSYDGAGYLAAASDIAVHALPLDDDPAYRGRRNDSEEIARLPNGAWLVSFERNHRILRYAGGPGHPDGAPARLPTPPGLEDAPPNGGIEALTALPNGGLLAIEEGDDDGVRERPAWLGDARIASRADWHRLTYRAAPRFRPTGAAALPDGSVLVLERRVSLLGGWAARIVHVPAESLRPGAIVEGVELARLEPPLLVDNFEGIAVRPGAAGETLVYIVSDDNRSPLQRTYLAMFSLPDSALRPTVARR</sequence>
<dbReference type="EMBL" id="JAGINP010000001">
    <property type="protein sequence ID" value="MBP2290400.1"/>
    <property type="molecule type" value="Genomic_DNA"/>
</dbReference>
<keyword evidence="4" id="KW-1185">Reference proteome</keyword>
<proteinExistence type="predicted"/>
<protein>
    <recommendedName>
        <fullName evidence="2">Phytase-like domain-containing protein</fullName>
    </recommendedName>
</protein>
<dbReference type="Pfam" id="PF13449">
    <property type="entry name" value="Phytase-like"/>
    <property type="match status" value="1"/>
</dbReference>
<dbReference type="PROSITE" id="PS51257">
    <property type="entry name" value="PROKAR_LIPOPROTEIN"/>
    <property type="match status" value="1"/>
</dbReference>